<dbReference type="PANTHER" id="PTHR43227">
    <property type="entry name" value="BLL4140 PROTEIN"/>
    <property type="match status" value="1"/>
</dbReference>
<evidence type="ECO:0000256" key="4">
    <source>
        <dbReference type="ARBA" id="ARBA00022692"/>
    </source>
</evidence>
<dbReference type="PROSITE" id="PS50928">
    <property type="entry name" value="ABC_TM1"/>
    <property type="match status" value="1"/>
</dbReference>
<sequence>MSRCPFGTSRTRRFIPWASISIPGIGWLLFGLYPSLATIVYSFTQYSGLPGTPVNFCGFCNYTNGFTALWGELWPAIKTTLIYVAGVTILQNAIGLGLAMLMNRPGRSYTFYRALIFMPQIFSVAVVGTTFALILDPITGPAENAWHGIFHSTSAFLGDNTLALPLVMAVNIWMFSGYSMLIYIAGLRNIPKPVYEAAALDGAGKWRVFRHVTWPLLAPATTVNVFLTAMGTLGEYALILVLTGGNFGTKTLGLYMYDSAFGSNAQLGYGSMLAILQFGLTLVIGGGLLWALRRREIQL</sequence>
<comment type="subcellular location">
    <subcellularLocation>
        <location evidence="1 7">Cell membrane</location>
        <topology evidence="1 7">Multi-pass membrane protein</topology>
    </subcellularLocation>
</comment>
<dbReference type="InterPro" id="IPR035906">
    <property type="entry name" value="MetI-like_sf"/>
</dbReference>
<keyword evidence="4 7" id="KW-0812">Transmembrane</keyword>
<dbReference type="PANTHER" id="PTHR43227:SF8">
    <property type="entry name" value="DIACETYLCHITOBIOSE UPTAKE SYSTEM PERMEASE PROTEIN DASB"/>
    <property type="match status" value="1"/>
</dbReference>
<dbReference type="Proteomes" id="UP000730482">
    <property type="component" value="Unassembled WGS sequence"/>
</dbReference>
<proteinExistence type="inferred from homology"/>
<feature type="transmembrane region" description="Helical" evidence="7">
    <location>
        <begin position="162"/>
        <end position="185"/>
    </location>
</feature>
<reference evidence="9 10" key="1">
    <citation type="submission" date="2020-02" db="EMBL/GenBank/DDBJ databases">
        <title>Acidophilic actinobacteria isolated from forest soil.</title>
        <authorList>
            <person name="Golinska P."/>
        </authorList>
    </citation>
    <scope>NUCLEOTIDE SEQUENCE [LARGE SCALE GENOMIC DNA]</scope>
    <source>
        <strain evidence="9 10">NL8</strain>
    </source>
</reference>
<keyword evidence="2 7" id="KW-0813">Transport</keyword>
<dbReference type="RefSeq" id="WP_212007941.1">
    <property type="nucleotide sequence ID" value="NZ_JAAFYZ010000011.1"/>
</dbReference>
<evidence type="ECO:0000256" key="2">
    <source>
        <dbReference type="ARBA" id="ARBA00022448"/>
    </source>
</evidence>
<feature type="transmembrane region" description="Helical" evidence="7">
    <location>
        <begin position="114"/>
        <end position="135"/>
    </location>
</feature>
<comment type="similarity">
    <text evidence="7">Belongs to the binding-protein-dependent transport system permease family.</text>
</comment>
<dbReference type="Pfam" id="PF00528">
    <property type="entry name" value="BPD_transp_1"/>
    <property type="match status" value="1"/>
</dbReference>
<dbReference type="CDD" id="cd06261">
    <property type="entry name" value="TM_PBP2"/>
    <property type="match status" value="1"/>
</dbReference>
<dbReference type="InterPro" id="IPR000515">
    <property type="entry name" value="MetI-like"/>
</dbReference>
<evidence type="ECO:0000256" key="1">
    <source>
        <dbReference type="ARBA" id="ARBA00004651"/>
    </source>
</evidence>
<feature type="domain" description="ABC transmembrane type-1" evidence="8">
    <location>
        <begin position="77"/>
        <end position="284"/>
    </location>
</feature>
<evidence type="ECO:0000256" key="3">
    <source>
        <dbReference type="ARBA" id="ARBA00022475"/>
    </source>
</evidence>
<feature type="transmembrane region" description="Helical" evidence="7">
    <location>
        <begin position="80"/>
        <end position="102"/>
    </location>
</feature>
<protein>
    <submittedName>
        <fullName evidence="9">Sugar ABC transporter permease</fullName>
    </submittedName>
</protein>
<feature type="transmembrane region" description="Helical" evidence="7">
    <location>
        <begin position="20"/>
        <end position="43"/>
    </location>
</feature>
<keyword evidence="3" id="KW-1003">Cell membrane</keyword>
<evidence type="ECO:0000256" key="5">
    <source>
        <dbReference type="ARBA" id="ARBA00022989"/>
    </source>
</evidence>
<gene>
    <name evidence="9" type="ORF">KGQ19_05375</name>
</gene>
<evidence type="ECO:0000256" key="7">
    <source>
        <dbReference type="RuleBase" id="RU363032"/>
    </source>
</evidence>
<evidence type="ECO:0000256" key="6">
    <source>
        <dbReference type="ARBA" id="ARBA00023136"/>
    </source>
</evidence>
<keyword evidence="10" id="KW-1185">Reference proteome</keyword>
<organism evidence="9 10">
    <name type="scientific">Catenulispora pinistramenti</name>
    <dbReference type="NCBI Taxonomy" id="2705254"/>
    <lineage>
        <taxon>Bacteria</taxon>
        <taxon>Bacillati</taxon>
        <taxon>Actinomycetota</taxon>
        <taxon>Actinomycetes</taxon>
        <taxon>Catenulisporales</taxon>
        <taxon>Catenulisporaceae</taxon>
        <taxon>Catenulispora</taxon>
    </lineage>
</organism>
<dbReference type="SUPFAM" id="SSF161098">
    <property type="entry name" value="MetI-like"/>
    <property type="match status" value="1"/>
</dbReference>
<dbReference type="EMBL" id="JAAFYZ010000011">
    <property type="protein sequence ID" value="MBS2546291.1"/>
    <property type="molecule type" value="Genomic_DNA"/>
</dbReference>
<dbReference type="InterPro" id="IPR050809">
    <property type="entry name" value="UgpAE/MalFG_permease"/>
</dbReference>
<feature type="transmembrane region" description="Helical" evidence="7">
    <location>
        <begin position="236"/>
        <end position="257"/>
    </location>
</feature>
<comment type="caution">
    <text evidence="9">The sequence shown here is derived from an EMBL/GenBank/DDBJ whole genome shotgun (WGS) entry which is preliminary data.</text>
</comment>
<accession>A0ABS5KKJ3</accession>
<feature type="transmembrane region" description="Helical" evidence="7">
    <location>
        <begin position="269"/>
        <end position="292"/>
    </location>
</feature>
<name>A0ABS5KKJ3_9ACTN</name>
<evidence type="ECO:0000313" key="9">
    <source>
        <dbReference type="EMBL" id="MBS2546291.1"/>
    </source>
</evidence>
<evidence type="ECO:0000313" key="10">
    <source>
        <dbReference type="Proteomes" id="UP000730482"/>
    </source>
</evidence>
<dbReference type="Gene3D" id="1.10.3720.10">
    <property type="entry name" value="MetI-like"/>
    <property type="match status" value="1"/>
</dbReference>
<evidence type="ECO:0000259" key="8">
    <source>
        <dbReference type="PROSITE" id="PS50928"/>
    </source>
</evidence>
<keyword evidence="5 7" id="KW-1133">Transmembrane helix</keyword>
<keyword evidence="6 7" id="KW-0472">Membrane</keyword>